<gene>
    <name evidence="4" type="ORF">KDK_55110</name>
</gene>
<dbReference type="InterPro" id="IPR002347">
    <property type="entry name" value="SDR_fam"/>
</dbReference>
<comment type="similarity">
    <text evidence="1 3">Belongs to the short-chain dehydrogenases/reductases (SDR) family.</text>
</comment>
<evidence type="ECO:0000256" key="3">
    <source>
        <dbReference type="RuleBase" id="RU000363"/>
    </source>
</evidence>
<dbReference type="RefSeq" id="WP_126553558.1">
    <property type="nucleotide sequence ID" value="NZ_BIFS01000001.1"/>
</dbReference>
<evidence type="ECO:0000256" key="2">
    <source>
        <dbReference type="ARBA" id="ARBA00023002"/>
    </source>
</evidence>
<name>A0A402ARH9_9CHLR</name>
<dbReference type="PANTHER" id="PTHR44169:SF6">
    <property type="entry name" value="NADPH-DEPENDENT 1-ACYLDIHYDROXYACETONE PHOSPHATE REDUCTASE"/>
    <property type="match status" value="1"/>
</dbReference>
<dbReference type="Proteomes" id="UP000287188">
    <property type="component" value="Unassembled WGS sequence"/>
</dbReference>
<dbReference type="GO" id="GO:0016491">
    <property type="term" value="F:oxidoreductase activity"/>
    <property type="evidence" value="ECO:0007669"/>
    <property type="project" value="UniProtKB-KW"/>
</dbReference>
<dbReference type="InterPro" id="IPR020904">
    <property type="entry name" value="Sc_DH/Rdtase_CS"/>
</dbReference>
<dbReference type="Gene3D" id="3.40.50.720">
    <property type="entry name" value="NAD(P)-binding Rossmann-like Domain"/>
    <property type="match status" value="1"/>
</dbReference>
<dbReference type="SUPFAM" id="SSF51735">
    <property type="entry name" value="NAD(P)-binding Rossmann-fold domains"/>
    <property type="match status" value="1"/>
</dbReference>
<protein>
    <submittedName>
        <fullName evidence="4">Short-chain dehydrogenase</fullName>
    </submittedName>
</protein>
<dbReference type="PRINTS" id="PR00080">
    <property type="entry name" value="SDRFAMILY"/>
</dbReference>
<dbReference type="Pfam" id="PF00106">
    <property type="entry name" value="adh_short"/>
    <property type="match status" value="1"/>
</dbReference>
<accession>A0A402ARH9</accession>
<sequence length="244" mass="26266">MNIKDATVLVTGGNRGLGKELVQKFLDAGARKVYVGSRTPIETSDPRLQPIKLDVTNEEDVKAAAEVARDVNILINNAGIASFASVLTAPSMQRAHEEMETNYFGTLAMIRAFAPILKKNGGGAIVDILSVLSWFTTPLTAAYSASKAAALQLTESARIELRSQGTQVIAVHLGYMDTDMAADINAPKVSPAAVADKIIEGIINEQEEVLADQRSQHVKAALASDKKAFYQTIQAEWNKTEQPV</sequence>
<dbReference type="PROSITE" id="PS00061">
    <property type="entry name" value="ADH_SHORT"/>
    <property type="match status" value="1"/>
</dbReference>
<proteinExistence type="inferred from homology"/>
<organism evidence="4 5">
    <name type="scientific">Dictyobacter kobayashii</name>
    <dbReference type="NCBI Taxonomy" id="2014872"/>
    <lineage>
        <taxon>Bacteria</taxon>
        <taxon>Bacillati</taxon>
        <taxon>Chloroflexota</taxon>
        <taxon>Ktedonobacteria</taxon>
        <taxon>Ktedonobacterales</taxon>
        <taxon>Dictyobacteraceae</taxon>
        <taxon>Dictyobacter</taxon>
    </lineage>
</organism>
<keyword evidence="5" id="KW-1185">Reference proteome</keyword>
<dbReference type="InterPro" id="IPR036291">
    <property type="entry name" value="NAD(P)-bd_dom_sf"/>
</dbReference>
<comment type="caution">
    <text evidence="4">The sequence shown here is derived from an EMBL/GenBank/DDBJ whole genome shotgun (WGS) entry which is preliminary data.</text>
</comment>
<keyword evidence="2" id="KW-0560">Oxidoreductase</keyword>
<dbReference type="PRINTS" id="PR00081">
    <property type="entry name" value="GDHRDH"/>
</dbReference>
<dbReference type="NCBIfam" id="NF006119">
    <property type="entry name" value="PRK08264.1-5"/>
    <property type="match status" value="1"/>
</dbReference>
<dbReference type="PANTHER" id="PTHR44169">
    <property type="entry name" value="NADPH-DEPENDENT 1-ACYLDIHYDROXYACETONE PHOSPHATE REDUCTASE"/>
    <property type="match status" value="1"/>
</dbReference>
<evidence type="ECO:0000256" key="1">
    <source>
        <dbReference type="ARBA" id="ARBA00006484"/>
    </source>
</evidence>
<dbReference type="AlphaFoldDB" id="A0A402ARH9"/>
<evidence type="ECO:0000313" key="5">
    <source>
        <dbReference type="Proteomes" id="UP000287188"/>
    </source>
</evidence>
<reference evidence="5" key="1">
    <citation type="submission" date="2018-12" db="EMBL/GenBank/DDBJ databases">
        <title>Tengunoibacter tsumagoiensis gen. nov., sp. nov., Dictyobacter kobayashii sp. nov., D. alpinus sp. nov., and D. joshuensis sp. nov. and description of Dictyobacteraceae fam. nov. within the order Ktedonobacterales isolated from Tengu-no-mugimeshi.</title>
        <authorList>
            <person name="Wang C.M."/>
            <person name="Zheng Y."/>
            <person name="Sakai Y."/>
            <person name="Toyoda A."/>
            <person name="Minakuchi Y."/>
            <person name="Abe K."/>
            <person name="Yokota A."/>
            <person name="Yabe S."/>
        </authorList>
    </citation>
    <scope>NUCLEOTIDE SEQUENCE [LARGE SCALE GENOMIC DNA]</scope>
    <source>
        <strain evidence="5">Uno11</strain>
    </source>
</reference>
<evidence type="ECO:0000313" key="4">
    <source>
        <dbReference type="EMBL" id="GCE21711.1"/>
    </source>
</evidence>
<dbReference type="OrthoDB" id="9803111at2"/>
<dbReference type="EMBL" id="BIFS01000001">
    <property type="protein sequence ID" value="GCE21711.1"/>
    <property type="molecule type" value="Genomic_DNA"/>
</dbReference>